<protein>
    <submittedName>
        <fullName evidence="2">Chemotaxis protein CheW</fullName>
    </submittedName>
</protein>
<dbReference type="InterPro" id="IPR002545">
    <property type="entry name" value="CheW-lke_dom"/>
</dbReference>
<comment type="caution">
    <text evidence="2">The sequence shown here is derived from an EMBL/GenBank/DDBJ whole genome shotgun (WGS) entry which is preliminary data.</text>
</comment>
<feature type="domain" description="CheW-like" evidence="1">
    <location>
        <begin position="16"/>
        <end position="160"/>
    </location>
</feature>
<dbReference type="Gene3D" id="2.40.50.180">
    <property type="entry name" value="CheA-289, Domain 4"/>
    <property type="match status" value="1"/>
</dbReference>
<dbReference type="PROSITE" id="PS50851">
    <property type="entry name" value="CHEW"/>
    <property type="match status" value="1"/>
</dbReference>
<dbReference type="InterPro" id="IPR039315">
    <property type="entry name" value="CheW"/>
</dbReference>
<dbReference type="AlphaFoldDB" id="A0A2N5ZE32"/>
<dbReference type="PANTHER" id="PTHR22617">
    <property type="entry name" value="CHEMOTAXIS SENSOR HISTIDINE KINASE-RELATED"/>
    <property type="match status" value="1"/>
</dbReference>
<dbReference type="Gene3D" id="2.30.30.40">
    <property type="entry name" value="SH3 Domains"/>
    <property type="match status" value="1"/>
</dbReference>
<evidence type="ECO:0000313" key="3">
    <source>
        <dbReference type="Proteomes" id="UP000234857"/>
    </source>
</evidence>
<dbReference type="GO" id="GO:0005829">
    <property type="term" value="C:cytosol"/>
    <property type="evidence" value="ECO:0007669"/>
    <property type="project" value="TreeGrafter"/>
</dbReference>
<sequence length="166" mass="18610">MAEKIKKEERSIESLAGKYLTFYLGDETYGIEILKVQEIIGMMNVTHFPKAPDFIRGVINLRGKVIPVIELRKKFNLETHDDDEKTCIIVIQLMVGDNEIRQGVIVDEVSEVLDISQEEIELSPSFGSQGNIDFIMGVGKVSDKVVILLDVNKILSSDELEALSNI</sequence>
<dbReference type="EMBL" id="PKTG01000100">
    <property type="protein sequence ID" value="PLX16919.1"/>
    <property type="molecule type" value="Genomic_DNA"/>
</dbReference>
<dbReference type="GO" id="GO:0007165">
    <property type="term" value="P:signal transduction"/>
    <property type="evidence" value="ECO:0007669"/>
    <property type="project" value="InterPro"/>
</dbReference>
<proteinExistence type="predicted"/>
<evidence type="ECO:0000259" key="1">
    <source>
        <dbReference type="PROSITE" id="PS50851"/>
    </source>
</evidence>
<reference evidence="2 3" key="1">
    <citation type="submission" date="2017-11" db="EMBL/GenBank/DDBJ databases">
        <title>Genome-resolved metagenomics identifies genetic mobility, metabolic interactions, and unexpected diversity in perchlorate-reducing communities.</title>
        <authorList>
            <person name="Barnum T.P."/>
            <person name="Figueroa I.A."/>
            <person name="Carlstrom C.I."/>
            <person name="Lucas L.N."/>
            <person name="Engelbrektson A.L."/>
            <person name="Coates J.D."/>
        </authorList>
    </citation>
    <scope>NUCLEOTIDE SEQUENCE [LARGE SCALE GENOMIC DNA]</scope>
    <source>
        <strain evidence="2">BM706</strain>
    </source>
</reference>
<dbReference type="SUPFAM" id="SSF50341">
    <property type="entry name" value="CheW-like"/>
    <property type="match status" value="1"/>
</dbReference>
<evidence type="ECO:0000313" key="2">
    <source>
        <dbReference type="EMBL" id="PLX16919.1"/>
    </source>
</evidence>
<dbReference type="PANTHER" id="PTHR22617:SF41">
    <property type="entry name" value="CHEMOTAXIS SIGNAL TRANSDUCTION SYSTEM ADAPTOR PROTEIN CHEW"/>
    <property type="match status" value="1"/>
</dbReference>
<dbReference type="SMART" id="SM00260">
    <property type="entry name" value="CheW"/>
    <property type="match status" value="1"/>
</dbReference>
<dbReference type="GO" id="GO:0006935">
    <property type="term" value="P:chemotaxis"/>
    <property type="evidence" value="ECO:0007669"/>
    <property type="project" value="InterPro"/>
</dbReference>
<dbReference type="CDD" id="cd00732">
    <property type="entry name" value="CheW"/>
    <property type="match status" value="1"/>
</dbReference>
<name>A0A2N5ZE32_MUIH1</name>
<dbReference type="Proteomes" id="UP000234857">
    <property type="component" value="Unassembled WGS sequence"/>
</dbReference>
<dbReference type="InterPro" id="IPR036061">
    <property type="entry name" value="CheW-like_dom_sf"/>
</dbReference>
<accession>A0A2N5ZE32</accession>
<organism evidence="2 3">
    <name type="scientific">Muiribacterium halophilum</name>
    <dbReference type="NCBI Taxonomy" id="2053465"/>
    <lineage>
        <taxon>Bacteria</taxon>
        <taxon>Candidatus Muiribacteriota</taxon>
        <taxon>Candidatus Muiribacteriia</taxon>
        <taxon>Candidatus Muiribacteriales</taxon>
        <taxon>Candidatus Muiribacteriaceae</taxon>
        <taxon>Candidatus Muiribacterium</taxon>
    </lineage>
</organism>
<dbReference type="Pfam" id="PF01584">
    <property type="entry name" value="CheW"/>
    <property type="match status" value="1"/>
</dbReference>
<gene>
    <name evidence="2" type="ORF">C0601_08775</name>
</gene>